<dbReference type="Proteomes" id="UP000186905">
    <property type="component" value="Unassembled WGS sequence"/>
</dbReference>
<dbReference type="InterPro" id="IPR025920">
    <property type="entry name" value="Lipase_bact_N"/>
</dbReference>
<reference evidence="2 3" key="1">
    <citation type="submission" date="2016-09" db="EMBL/GenBank/DDBJ databases">
        <title>Photobacterium proteolyticum sp. nov. a protease producing bacterium isolated from ocean sediments of Laizhou Bay.</title>
        <authorList>
            <person name="Li Y."/>
        </authorList>
    </citation>
    <scope>NUCLEOTIDE SEQUENCE [LARGE SCALE GENOMIC DNA]</scope>
    <source>
        <strain evidence="2 3">13-12</strain>
    </source>
</reference>
<accession>A0A1Q9GL24</accession>
<dbReference type="PROSITE" id="PS51257">
    <property type="entry name" value="PROKAR_LIPOPROTEIN"/>
    <property type="match status" value="1"/>
</dbReference>
<gene>
    <name evidence="2" type="ORF">BIT28_09930</name>
</gene>
<dbReference type="AlphaFoldDB" id="A0A1Q9GL24"/>
<dbReference type="STRING" id="1903952.BIT28_09930"/>
<dbReference type="Gene3D" id="3.40.50.1820">
    <property type="entry name" value="alpha/beta hydrolase"/>
    <property type="match status" value="1"/>
</dbReference>
<evidence type="ECO:0000313" key="2">
    <source>
        <dbReference type="EMBL" id="OLQ75243.1"/>
    </source>
</evidence>
<dbReference type="EMBL" id="MJIL01000076">
    <property type="protein sequence ID" value="OLQ75243.1"/>
    <property type="molecule type" value="Genomic_DNA"/>
</dbReference>
<dbReference type="InterPro" id="IPR020009">
    <property type="entry name" value="VolA/Pla-1/cef"/>
</dbReference>
<evidence type="ECO:0000259" key="1">
    <source>
        <dbReference type="Pfam" id="PF12262"/>
    </source>
</evidence>
<dbReference type="OrthoDB" id="5477453at2"/>
<name>A0A1Q9GL24_9GAMM</name>
<protein>
    <submittedName>
        <fullName evidence="2">Lipase</fullName>
    </submittedName>
</protein>
<dbReference type="RefSeq" id="WP_075764815.1">
    <property type="nucleotide sequence ID" value="NZ_MJIL01000076.1"/>
</dbReference>
<organism evidence="2 3">
    <name type="scientific">Photobacterium proteolyticum</name>
    <dbReference type="NCBI Taxonomy" id="1903952"/>
    <lineage>
        <taxon>Bacteria</taxon>
        <taxon>Pseudomonadati</taxon>
        <taxon>Pseudomonadota</taxon>
        <taxon>Gammaproteobacteria</taxon>
        <taxon>Vibrionales</taxon>
        <taxon>Vibrionaceae</taxon>
        <taxon>Photobacterium</taxon>
    </lineage>
</organism>
<evidence type="ECO:0000313" key="3">
    <source>
        <dbReference type="Proteomes" id="UP000186905"/>
    </source>
</evidence>
<dbReference type="NCBIfam" id="TIGR03502">
    <property type="entry name" value="lipase_Pla1_cef"/>
    <property type="match status" value="1"/>
</dbReference>
<proteinExistence type="predicted"/>
<sequence length="826" mass="87230">MKKNILAVLIASSIGLAGCGNESEVVGNPTIDPIIERSLKADTKIKFDILSNPKSPVVVKPTYLAVDKNDGTLATESLADDPNKWSDPLVTMGKTDGWSTNQPITIEFIGNDLDGTTAADGFYLLETGDPTSSTYTSTQPVPLTEANGDFKVFASGKTLTVLLTKPLKPASQYQFAITSDLKDINGNEVGMSNSYAVLKSTTRPPSEKLEPAQRLAHASEATFAATGVDKNKIIFTNWFTTASAGDVLFAGKAASALALKNDASTVWQGSAIGDVSTADLAKLYTMTGLTSAGTTVGGTNEVYTGKVYLPYFLETAADKFSTTPWQSGMPSLAAIKYILGDETASSTDKAIVMQKLTDWGITQDDLEKVSTDPAVQLKVLPLLTGKTITLSDGSQLDSERLITRYSPVPKLKSVQEVEYTLILPPAASGCQAIEKNTVSIYQHGITANKEELKTSSLADTIIGSSCNAIFAIDLPLHGTRGVTLPVVGYTTASTKPEIFLNLETLPVGRDNLRQSVMDQINLRVAIGRLFASIKQGNAGAMGAFGWLNPDNGVSFIGHSLGAMTGVALGNVANRPLGTSAEDQQSDALFFNINKLALANPGAGIPYLLMESTEYGNFVKGTLLAGADAKFKADCDSKSLDYKTCYAGFEALLVGSGDSESIATLTKVYSNFTQFAYAAQTILDTVDPLNHAPQISSGLPVYLSMVKDDSTIPTQLTFRSTVTGTSIAKPYSVFGGTLPLVDEGLLNLSVTDSDVASLVKHVTYFTAGDHGSQKKDRNAASPDAATGEMQDHIASLVNGNGTSLTVPNAGTVLSATLPDPSTKQYGF</sequence>
<dbReference type="Pfam" id="PF12262">
    <property type="entry name" value="Lipase_bact_N"/>
    <property type="match status" value="1"/>
</dbReference>
<comment type="caution">
    <text evidence="2">The sequence shown here is derived from an EMBL/GenBank/DDBJ whole genome shotgun (WGS) entry which is preliminary data.</text>
</comment>
<feature type="domain" description="Bacterial virulence factor lipase N-terminal" evidence="1">
    <location>
        <begin position="30"/>
        <end position="265"/>
    </location>
</feature>
<keyword evidence="3" id="KW-1185">Reference proteome</keyword>
<dbReference type="InterPro" id="IPR029058">
    <property type="entry name" value="AB_hydrolase_fold"/>
</dbReference>